<dbReference type="AlphaFoldDB" id="A0A7U6JIK3"/>
<sequence>MIQTETFLRALADGTRLRVINLLLVEKELCVCELTEALEMVQPKVSRHLAILREAGLVLDRREGLWIHYRIHPDLPAWGNQLLEAVHQGCQGKPPYADDLKRLTRKTPKAAASCD</sequence>
<dbReference type="PROSITE" id="PS50987">
    <property type="entry name" value="HTH_ARSR_2"/>
    <property type="match status" value="1"/>
</dbReference>
<evidence type="ECO:0000313" key="7">
    <source>
        <dbReference type="Proteomes" id="UP000031631"/>
    </source>
</evidence>
<dbReference type="EMBL" id="AP012273">
    <property type="protein sequence ID" value="BAO44888.1"/>
    <property type="molecule type" value="Genomic_DNA"/>
</dbReference>
<evidence type="ECO:0000259" key="5">
    <source>
        <dbReference type="PROSITE" id="PS50987"/>
    </source>
</evidence>
<dbReference type="PANTHER" id="PTHR33154:SF18">
    <property type="entry name" value="ARSENICAL RESISTANCE OPERON REPRESSOR"/>
    <property type="match status" value="1"/>
</dbReference>
<dbReference type="RefSeq" id="WP_041068134.1">
    <property type="nucleotide sequence ID" value="NZ_AP012273.1"/>
</dbReference>
<dbReference type="InterPro" id="IPR011991">
    <property type="entry name" value="ArsR-like_HTH"/>
</dbReference>
<dbReference type="InterPro" id="IPR036388">
    <property type="entry name" value="WH-like_DNA-bd_sf"/>
</dbReference>
<keyword evidence="7" id="KW-1185">Reference proteome</keyword>
<dbReference type="GO" id="GO:0046685">
    <property type="term" value="P:response to arsenic-containing substance"/>
    <property type="evidence" value="ECO:0007669"/>
    <property type="project" value="UniProtKB-KW"/>
</dbReference>
<dbReference type="FunFam" id="1.10.10.10:FF:000279">
    <property type="entry name" value="Transcriptional regulator, ArsR family"/>
    <property type="match status" value="1"/>
</dbReference>
<gene>
    <name evidence="6" type="ORF">TBH_C1973</name>
</gene>
<dbReference type="PRINTS" id="PR00778">
    <property type="entry name" value="HTHARSR"/>
</dbReference>
<keyword evidence="1" id="KW-0059">Arsenical resistance</keyword>
<dbReference type="CDD" id="cd00090">
    <property type="entry name" value="HTH_ARSR"/>
    <property type="match status" value="1"/>
</dbReference>
<keyword evidence="3" id="KW-0238">DNA-binding</keyword>
<reference evidence="6 7" key="1">
    <citation type="journal article" date="2014" name="PLoS ONE">
        <title>Physiological and genomic features of a novel sulfur-oxidizing gammaproteobacterium belonging to a previously uncultivated symbiotic lineage isolated from a hydrothermal vent.</title>
        <authorList>
            <person name="Nunoura T."/>
            <person name="Takaki Y."/>
            <person name="Kazama H."/>
            <person name="Kakuta J."/>
            <person name="Shimamura S."/>
            <person name="Makita H."/>
            <person name="Hirai M."/>
            <person name="Miyazaki M."/>
            <person name="Takai K."/>
        </authorList>
    </citation>
    <scope>NUCLEOTIDE SEQUENCE [LARGE SCALE GENOMIC DNA]</scope>
    <source>
        <strain evidence="6 7">Hiromi1</strain>
    </source>
</reference>
<dbReference type="InterPro" id="IPR036390">
    <property type="entry name" value="WH_DNA-bd_sf"/>
</dbReference>
<proteinExistence type="predicted"/>
<dbReference type="NCBIfam" id="NF033788">
    <property type="entry name" value="HTH_metalloreg"/>
    <property type="match status" value="1"/>
</dbReference>
<dbReference type="Proteomes" id="UP000031631">
    <property type="component" value="Chromosome"/>
</dbReference>
<dbReference type="GO" id="GO:0003677">
    <property type="term" value="F:DNA binding"/>
    <property type="evidence" value="ECO:0007669"/>
    <property type="project" value="UniProtKB-KW"/>
</dbReference>
<dbReference type="InterPro" id="IPR051081">
    <property type="entry name" value="HTH_MetalResp_TranReg"/>
</dbReference>
<keyword evidence="4" id="KW-0804">Transcription</keyword>
<keyword evidence="2" id="KW-0805">Transcription regulation</keyword>
<dbReference type="GO" id="GO:0003700">
    <property type="term" value="F:DNA-binding transcription factor activity"/>
    <property type="evidence" value="ECO:0007669"/>
    <property type="project" value="InterPro"/>
</dbReference>
<evidence type="ECO:0000256" key="2">
    <source>
        <dbReference type="ARBA" id="ARBA00023015"/>
    </source>
</evidence>
<dbReference type="Pfam" id="PF01022">
    <property type="entry name" value="HTH_5"/>
    <property type="match status" value="1"/>
</dbReference>
<dbReference type="OrthoDB" id="9793058at2"/>
<organism evidence="6 7">
    <name type="scientific">Thiolapillus brandeum</name>
    <dbReference type="NCBI Taxonomy" id="1076588"/>
    <lineage>
        <taxon>Bacteria</taxon>
        <taxon>Pseudomonadati</taxon>
        <taxon>Pseudomonadota</taxon>
        <taxon>Gammaproteobacteria</taxon>
        <taxon>Chromatiales</taxon>
        <taxon>Sedimenticolaceae</taxon>
        <taxon>Thiolapillus</taxon>
    </lineage>
</organism>
<evidence type="ECO:0000256" key="1">
    <source>
        <dbReference type="ARBA" id="ARBA00022849"/>
    </source>
</evidence>
<evidence type="ECO:0000256" key="3">
    <source>
        <dbReference type="ARBA" id="ARBA00023125"/>
    </source>
</evidence>
<dbReference type="SUPFAM" id="SSF46785">
    <property type="entry name" value="Winged helix' DNA-binding domain"/>
    <property type="match status" value="1"/>
</dbReference>
<dbReference type="NCBIfam" id="NF007528">
    <property type="entry name" value="PRK10141.1"/>
    <property type="match status" value="1"/>
</dbReference>
<dbReference type="InterPro" id="IPR001845">
    <property type="entry name" value="HTH_ArsR_DNA-bd_dom"/>
</dbReference>
<dbReference type="PANTHER" id="PTHR33154">
    <property type="entry name" value="TRANSCRIPTIONAL REGULATOR, ARSR FAMILY"/>
    <property type="match status" value="1"/>
</dbReference>
<evidence type="ECO:0000256" key="4">
    <source>
        <dbReference type="ARBA" id="ARBA00023163"/>
    </source>
</evidence>
<dbReference type="Gene3D" id="1.10.10.10">
    <property type="entry name" value="Winged helix-like DNA-binding domain superfamily/Winged helix DNA-binding domain"/>
    <property type="match status" value="1"/>
</dbReference>
<dbReference type="SMART" id="SM00418">
    <property type="entry name" value="HTH_ARSR"/>
    <property type="match status" value="1"/>
</dbReference>
<protein>
    <submittedName>
        <fullName evidence="6">Transcriptional regulator, ArsR family</fullName>
    </submittedName>
</protein>
<name>A0A7U6JIK3_9GAMM</name>
<accession>A0A7U6JIK3</accession>
<feature type="domain" description="HTH arsR-type" evidence="5">
    <location>
        <begin position="1"/>
        <end position="93"/>
    </location>
</feature>
<dbReference type="KEGG" id="tbn:TBH_C1973"/>
<evidence type="ECO:0000313" key="6">
    <source>
        <dbReference type="EMBL" id="BAO44888.1"/>
    </source>
</evidence>